<dbReference type="eggNOG" id="KOG2341">
    <property type="taxonomic scope" value="Eukaryota"/>
</dbReference>
<proteinExistence type="predicted"/>
<dbReference type="AlphaFoldDB" id="A0A1X7SV95"/>
<evidence type="ECO:0000313" key="1">
    <source>
        <dbReference type="EnsemblMetazoa" id="Aqu2.1.06028_001"/>
    </source>
</evidence>
<dbReference type="EnsemblMetazoa" id="Aqu2.1.06028_001">
    <property type="protein sequence ID" value="Aqu2.1.06028_001"/>
    <property type="gene ID" value="Aqu2.1.06028"/>
</dbReference>
<reference evidence="1" key="1">
    <citation type="submission" date="2017-05" db="UniProtKB">
        <authorList>
            <consortium name="EnsemblMetazoa"/>
        </authorList>
    </citation>
    <scope>IDENTIFICATION</scope>
</reference>
<sequence>IQIAEEREIHQKAANVQALAAIGRRKRTATTAFGGESSSKWGKLCGTRLSWPCCTNTMFTLASLTEPALFKVGQHSFM</sequence>
<organism evidence="1">
    <name type="scientific">Amphimedon queenslandica</name>
    <name type="common">Sponge</name>
    <dbReference type="NCBI Taxonomy" id="400682"/>
    <lineage>
        <taxon>Eukaryota</taxon>
        <taxon>Metazoa</taxon>
        <taxon>Porifera</taxon>
        <taxon>Demospongiae</taxon>
        <taxon>Heteroscleromorpha</taxon>
        <taxon>Haplosclerida</taxon>
        <taxon>Niphatidae</taxon>
        <taxon>Amphimedon</taxon>
    </lineage>
</organism>
<dbReference type="InParanoid" id="A0A1X7SV95"/>
<name>A0A1X7SV95_AMPQE</name>
<accession>A0A1X7SV95</accession>
<protein>
    <submittedName>
        <fullName evidence="1">Uncharacterized protein</fullName>
    </submittedName>
</protein>